<keyword evidence="3" id="KW-1185">Reference proteome</keyword>
<accession>A0AA40I9F8</accession>
<feature type="region of interest" description="Disordered" evidence="1">
    <location>
        <begin position="38"/>
        <end position="59"/>
    </location>
</feature>
<sequence>MIAVLGKNVDNIYCNSIAHQPVAMELWKAGTPSEAGLVSGPQMDFSEPQGGWKAKPPTLKKLSNDNLTKRWLMKITDGGEKKLDDKAYNIQELKIYAEKYTEISSLFNTINIGYKGSSCR</sequence>
<gene>
    <name evidence="2" type="ORF">QTO34_007887</name>
</gene>
<dbReference type="EMBL" id="JAULJE010000002">
    <property type="protein sequence ID" value="KAK1345430.1"/>
    <property type="molecule type" value="Genomic_DNA"/>
</dbReference>
<name>A0AA40I9F8_CNENI</name>
<evidence type="ECO:0000313" key="3">
    <source>
        <dbReference type="Proteomes" id="UP001177744"/>
    </source>
</evidence>
<reference evidence="2" key="1">
    <citation type="submission" date="2023-06" db="EMBL/GenBank/DDBJ databases">
        <title>Reference genome for the Northern bat (Eptesicus nilssonii), a most northern bat species.</title>
        <authorList>
            <person name="Laine V.N."/>
            <person name="Pulliainen A.T."/>
            <person name="Lilley T.M."/>
        </authorList>
    </citation>
    <scope>NUCLEOTIDE SEQUENCE</scope>
    <source>
        <strain evidence="2">BLF_Eptnil</strain>
        <tissue evidence="2">Kidney</tissue>
    </source>
</reference>
<dbReference type="Proteomes" id="UP001177744">
    <property type="component" value="Unassembled WGS sequence"/>
</dbReference>
<protein>
    <submittedName>
        <fullName evidence="2">Uncharacterized protein</fullName>
    </submittedName>
</protein>
<dbReference type="AlphaFoldDB" id="A0AA40I9F8"/>
<evidence type="ECO:0000256" key="1">
    <source>
        <dbReference type="SAM" id="MobiDB-lite"/>
    </source>
</evidence>
<organism evidence="2 3">
    <name type="scientific">Cnephaeus nilssonii</name>
    <name type="common">Northern bat</name>
    <name type="synonym">Eptesicus nilssonii</name>
    <dbReference type="NCBI Taxonomy" id="3371016"/>
    <lineage>
        <taxon>Eukaryota</taxon>
        <taxon>Metazoa</taxon>
        <taxon>Chordata</taxon>
        <taxon>Craniata</taxon>
        <taxon>Vertebrata</taxon>
        <taxon>Euteleostomi</taxon>
        <taxon>Mammalia</taxon>
        <taxon>Eutheria</taxon>
        <taxon>Laurasiatheria</taxon>
        <taxon>Chiroptera</taxon>
        <taxon>Yangochiroptera</taxon>
        <taxon>Vespertilionidae</taxon>
        <taxon>Cnephaeus</taxon>
    </lineage>
</organism>
<comment type="caution">
    <text evidence="2">The sequence shown here is derived from an EMBL/GenBank/DDBJ whole genome shotgun (WGS) entry which is preliminary data.</text>
</comment>
<evidence type="ECO:0000313" key="2">
    <source>
        <dbReference type="EMBL" id="KAK1345430.1"/>
    </source>
</evidence>
<proteinExistence type="predicted"/>